<reference evidence="1 2" key="2">
    <citation type="submission" date="2016-08" db="EMBL/GenBank/DDBJ databases">
        <title>Pervasive Adenine N6-methylation of Active Genes in Fungi.</title>
        <authorList>
            <consortium name="DOE Joint Genome Institute"/>
            <person name="Mondo S.J."/>
            <person name="Dannebaum R.O."/>
            <person name="Kuo R.C."/>
            <person name="Labutti K."/>
            <person name="Haridas S."/>
            <person name="Kuo A."/>
            <person name="Salamov A."/>
            <person name="Ahrendt S.R."/>
            <person name="Lipzen A."/>
            <person name="Sullivan W."/>
            <person name="Andreopoulos W.B."/>
            <person name="Clum A."/>
            <person name="Lindquist E."/>
            <person name="Daum C."/>
            <person name="Ramamoorthy G.K."/>
            <person name="Gryganskyi A."/>
            <person name="Culley D."/>
            <person name="Magnuson J.K."/>
            <person name="James T.Y."/>
            <person name="O'Malley M.A."/>
            <person name="Stajich J.E."/>
            <person name="Spatafora J.W."/>
            <person name="Visel A."/>
            <person name="Grigoriev I.V."/>
        </authorList>
    </citation>
    <scope>NUCLEOTIDE SEQUENCE [LARGE SCALE GENOMIC DNA]</scope>
    <source>
        <strain evidence="2">finn</strain>
    </source>
</reference>
<gene>
    <name evidence="1" type="ORF">BCR36DRAFT_332323</name>
</gene>
<reference evidence="1 2" key="1">
    <citation type="submission" date="2016-08" db="EMBL/GenBank/DDBJ databases">
        <title>Genomes of anaerobic fungi encode conserved fungal cellulosomes for biomass hydrolysis.</title>
        <authorList>
            <consortium name="DOE Joint Genome Institute"/>
            <person name="Haitjema C.H."/>
            <person name="Gilmore S.P."/>
            <person name="Henske J.K."/>
            <person name="Solomon K.V."/>
            <person name="De Groot R."/>
            <person name="Kuo A."/>
            <person name="Mondo S.J."/>
            <person name="Salamov A.A."/>
            <person name="Labutti K."/>
            <person name="Zhao Z."/>
            <person name="Chiniquy J."/>
            <person name="Barry K."/>
            <person name="Brewer H.M."/>
            <person name="Purvine S.O."/>
            <person name="Wright A.T."/>
            <person name="Boxma B."/>
            <person name="Van Alen T."/>
            <person name="Hackstein J.H."/>
            <person name="Baker S.E."/>
            <person name="Grigoriev I.V."/>
            <person name="O'Malley M.A."/>
        </authorList>
    </citation>
    <scope>NUCLEOTIDE SEQUENCE [LARGE SCALE GENOMIC DNA]</scope>
    <source>
        <strain evidence="2">finn</strain>
    </source>
</reference>
<keyword evidence="2" id="KW-1185">Reference proteome</keyword>
<evidence type="ECO:0000313" key="2">
    <source>
        <dbReference type="Proteomes" id="UP000193719"/>
    </source>
</evidence>
<name>A0A1Y1V404_9FUNG</name>
<protein>
    <submittedName>
        <fullName evidence="1">Uncharacterized protein</fullName>
    </submittedName>
</protein>
<dbReference type="EMBL" id="MCFH01000037">
    <property type="protein sequence ID" value="ORX45930.1"/>
    <property type="molecule type" value="Genomic_DNA"/>
</dbReference>
<proteinExistence type="predicted"/>
<evidence type="ECO:0000313" key="1">
    <source>
        <dbReference type="EMBL" id="ORX45930.1"/>
    </source>
</evidence>
<dbReference type="OrthoDB" id="543916at2759"/>
<accession>A0A1Y1V404</accession>
<sequence length="407" mass="47618">MSFISRKKTLVKCLLILILILFTFILTIELPKSENEYNAVIQTHLKNAFIKNETSKEILYISRNQNAVDNMKYIMGKLGYEVYNLIPWYSPKKRPQCFNNGECSTIFTALCRKYEYIIINEIASDGYGYLNSGCSSKIIFELNNRYDVNIPKEETREFSIKFSTSLMNKNKEISVIIQNSYENYYACMNGVHIPSYHIISSTGYVNGITYEEIESVEKEELIAIVEKTNQDSLIAKMELKKRDIPFEMVAWKNCNPKTLAKYKVQLILPSQITSSKIIENFRYGIVMMIPSEAFLREMITESDQYSFDAPDIIYMDEGLENYTTWYNDKLKDLFVFFNSWDDVRGLLHSVNFEKIRIKAKEFAEKQELKVVDQWSEIVGKTTNDKFLIKHKKPICKNDMGFFFNYSD</sequence>
<dbReference type="AlphaFoldDB" id="A0A1Y1V404"/>
<dbReference type="STRING" id="1754191.A0A1Y1V404"/>
<organism evidence="1 2">
    <name type="scientific">Piromyces finnis</name>
    <dbReference type="NCBI Taxonomy" id="1754191"/>
    <lineage>
        <taxon>Eukaryota</taxon>
        <taxon>Fungi</taxon>
        <taxon>Fungi incertae sedis</taxon>
        <taxon>Chytridiomycota</taxon>
        <taxon>Chytridiomycota incertae sedis</taxon>
        <taxon>Neocallimastigomycetes</taxon>
        <taxon>Neocallimastigales</taxon>
        <taxon>Neocallimastigaceae</taxon>
        <taxon>Piromyces</taxon>
    </lineage>
</organism>
<comment type="caution">
    <text evidence="1">The sequence shown here is derived from an EMBL/GenBank/DDBJ whole genome shotgun (WGS) entry which is preliminary data.</text>
</comment>
<dbReference type="Proteomes" id="UP000193719">
    <property type="component" value="Unassembled WGS sequence"/>
</dbReference>